<dbReference type="RefSeq" id="WP_044121650.1">
    <property type="nucleotide sequence ID" value="NZ_JXIG01000447.1"/>
</dbReference>
<feature type="non-terminal residue" evidence="1">
    <location>
        <position position="156"/>
    </location>
</feature>
<protein>
    <submittedName>
        <fullName evidence="1">Uncharacterized protein</fullName>
    </submittedName>
</protein>
<gene>
    <name evidence="1" type="ORF">QU38_02065</name>
</gene>
<accession>A0AA40JPW7</accession>
<name>A0AA40JPW7_STAAU</name>
<reference evidence="1 2" key="1">
    <citation type="submission" date="2015-01" db="EMBL/GenBank/DDBJ databases">
        <title>Characterization of Swiss Staphylococcus aureus strains involved in food poisoning.</title>
        <authorList>
            <person name="Crovadore J."/>
            <person name="Chablais R."/>
            <person name="Tonacini J."/>
            <person name="Schnyder B."/>
            <person name="Lefort F."/>
        </authorList>
    </citation>
    <scope>NUCLEOTIDE SEQUENCE [LARGE SCALE GENOMIC DNA]</scope>
    <source>
        <strain evidence="1 2">SA-120</strain>
    </source>
</reference>
<dbReference type="AlphaFoldDB" id="A0AA40JPW7"/>
<organism evidence="1 2">
    <name type="scientific">Staphylococcus aureus</name>
    <dbReference type="NCBI Taxonomy" id="1280"/>
    <lineage>
        <taxon>Bacteria</taxon>
        <taxon>Bacillati</taxon>
        <taxon>Bacillota</taxon>
        <taxon>Bacilli</taxon>
        <taxon>Bacillales</taxon>
        <taxon>Staphylococcaceae</taxon>
        <taxon>Staphylococcus</taxon>
    </lineage>
</organism>
<evidence type="ECO:0000313" key="1">
    <source>
        <dbReference type="EMBL" id="KIU01355.1"/>
    </source>
</evidence>
<dbReference type="EMBL" id="JXIG01000447">
    <property type="protein sequence ID" value="KIU01355.1"/>
    <property type="molecule type" value="Genomic_DNA"/>
</dbReference>
<evidence type="ECO:0000313" key="2">
    <source>
        <dbReference type="Proteomes" id="UP000032274"/>
    </source>
</evidence>
<sequence>MWRGNEYDDIKRENRQLIRTGKTPNNMIDILSIVEHPAFQSFYEELIQEGLAAEADDEDDTNTTSTGDLMSVGLRPGFEEYDFAIPFILREQVEELEDTQIEPSALAPFGAFNLNQLKSQLGHGEKFHSEDVQAKTRFGDYRVHGGVMTATGYNDY</sequence>
<dbReference type="Proteomes" id="UP000032274">
    <property type="component" value="Unassembled WGS sequence"/>
</dbReference>
<proteinExistence type="predicted"/>
<feature type="non-terminal residue" evidence="1">
    <location>
        <position position="1"/>
    </location>
</feature>
<comment type="caution">
    <text evidence="1">The sequence shown here is derived from an EMBL/GenBank/DDBJ whole genome shotgun (WGS) entry which is preliminary data.</text>
</comment>